<dbReference type="AlphaFoldDB" id="R3TJA5"/>
<dbReference type="PATRIC" id="fig|1158610.3.peg.3516"/>
<dbReference type="Pfam" id="PF08281">
    <property type="entry name" value="Sigma70_r4_2"/>
    <property type="match status" value="1"/>
</dbReference>
<evidence type="ECO:0000256" key="5">
    <source>
        <dbReference type="SAM" id="Coils"/>
    </source>
</evidence>
<dbReference type="EMBL" id="AJAT01000022">
    <property type="protein sequence ID" value="EOL41188.1"/>
    <property type="molecule type" value="Genomic_DNA"/>
</dbReference>
<evidence type="ECO:0000256" key="1">
    <source>
        <dbReference type="ARBA" id="ARBA00010641"/>
    </source>
</evidence>
<dbReference type="InterPro" id="IPR007627">
    <property type="entry name" value="RNA_pol_sigma70_r2"/>
</dbReference>
<dbReference type="InterPro" id="IPR014284">
    <property type="entry name" value="RNA_pol_sigma-70_dom"/>
</dbReference>
<dbReference type="InterPro" id="IPR039425">
    <property type="entry name" value="RNA_pol_sigma-70-like"/>
</dbReference>
<dbReference type="PANTHER" id="PTHR43133">
    <property type="entry name" value="RNA POLYMERASE ECF-TYPE SIGMA FACTO"/>
    <property type="match status" value="1"/>
</dbReference>
<feature type="domain" description="RNA polymerase sigma factor 70 region 4 type 2" evidence="7">
    <location>
        <begin position="122"/>
        <end position="164"/>
    </location>
</feature>
<evidence type="ECO:0000256" key="4">
    <source>
        <dbReference type="ARBA" id="ARBA00023163"/>
    </source>
</evidence>
<dbReference type="InterPro" id="IPR036388">
    <property type="entry name" value="WH-like_DNA-bd_sf"/>
</dbReference>
<dbReference type="InterPro" id="IPR013324">
    <property type="entry name" value="RNA_pol_sigma_r3/r4-like"/>
</dbReference>
<reference evidence="8 9" key="1">
    <citation type="submission" date="2013-02" db="EMBL/GenBank/DDBJ databases">
        <title>The Genome Sequence of Enterococcus phoeniculicola BAA-412.</title>
        <authorList>
            <consortium name="The Broad Institute Genome Sequencing Platform"/>
            <consortium name="The Broad Institute Genome Sequencing Center for Infectious Disease"/>
            <person name="Earl A.M."/>
            <person name="Gilmore M.S."/>
            <person name="Lebreton F."/>
            <person name="Walker B."/>
            <person name="Young S.K."/>
            <person name="Zeng Q."/>
            <person name="Gargeya S."/>
            <person name="Fitzgerald M."/>
            <person name="Haas B."/>
            <person name="Abouelleil A."/>
            <person name="Alvarado L."/>
            <person name="Arachchi H.M."/>
            <person name="Berlin A.M."/>
            <person name="Chapman S.B."/>
            <person name="Dewar J."/>
            <person name="Goldberg J."/>
            <person name="Griggs A."/>
            <person name="Gujja S."/>
            <person name="Hansen M."/>
            <person name="Howarth C."/>
            <person name="Imamovic A."/>
            <person name="Larimer J."/>
            <person name="McCowan C."/>
            <person name="Murphy C."/>
            <person name="Neiman D."/>
            <person name="Pearson M."/>
            <person name="Priest M."/>
            <person name="Roberts A."/>
            <person name="Saif S."/>
            <person name="Shea T."/>
            <person name="Sisk P."/>
            <person name="Sykes S."/>
            <person name="Wortman J."/>
            <person name="Nusbaum C."/>
            <person name="Birren B."/>
        </authorList>
    </citation>
    <scope>NUCLEOTIDE SEQUENCE [LARGE SCALE GENOMIC DNA]</scope>
    <source>
        <strain evidence="8 9">ATCC BAA-412</strain>
    </source>
</reference>
<keyword evidence="5" id="KW-0175">Coiled coil</keyword>
<feature type="domain" description="RNA polymerase sigma-70 region 2" evidence="6">
    <location>
        <begin position="14"/>
        <end position="82"/>
    </location>
</feature>
<evidence type="ECO:0000256" key="3">
    <source>
        <dbReference type="ARBA" id="ARBA00023082"/>
    </source>
</evidence>
<dbReference type="GO" id="GO:0016987">
    <property type="term" value="F:sigma factor activity"/>
    <property type="evidence" value="ECO:0007669"/>
    <property type="project" value="UniProtKB-KW"/>
</dbReference>
<evidence type="ECO:0000313" key="8">
    <source>
        <dbReference type="EMBL" id="EOL41188.1"/>
    </source>
</evidence>
<feature type="coiled-coil region" evidence="5">
    <location>
        <begin position="144"/>
        <end position="175"/>
    </location>
</feature>
<dbReference type="InterPro" id="IPR013325">
    <property type="entry name" value="RNA_pol_sigma_r2"/>
</dbReference>
<dbReference type="InterPro" id="IPR013249">
    <property type="entry name" value="RNA_pol_sigma70_r4_t2"/>
</dbReference>
<evidence type="ECO:0000313" key="9">
    <source>
        <dbReference type="Proteomes" id="UP000013785"/>
    </source>
</evidence>
<keyword evidence="3" id="KW-0731">Sigma factor</keyword>
<dbReference type="HOGENOM" id="CLU_047691_3_2_9"/>
<accession>R3TJA5</accession>
<dbReference type="eggNOG" id="COG1595">
    <property type="taxonomic scope" value="Bacteria"/>
</dbReference>
<dbReference type="SUPFAM" id="SSF88946">
    <property type="entry name" value="Sigma2 domain of RNA polymerase sigma factors"/>
    <property type="match status" value="1"/>
</dbReference>
<dbReference type="GO" id="GO:0003677">
    <property type="term" value="F:DNA binding"/>
    <property type="evidence" value="ECO:0007669"/>
    <property type="project" value="InterPro"/>
</dbReference>
<dbReference type="Gene3D" id="1.10.10.10">
    <property type="entry name" value="Winged helix-like DNA-binding domain superfamily/Winged helix DNA-binding domain"/>
    <property type="match status" value="1"/>
</dbReference>
<sequence>MIKDVSNEHFFEELYLEYEQKIYFLAYSIINNEQQAEDITQDVFEQLFEQLSTLKTYDSLTRKKYILRISKNRAIDYYRKNKVELNYKENLFPKNEEPVNNVEIYFDSLISEEQFNRVTANLKDSYLNVFMYRIYYGLSGKETAELMNIRVDTVKKQLERAKKKVKEILEGELKDG</sequence>
<name>R3TJA5_9ENTE</name>
<organism evidence="8 9">
    <name type="scientific">Enterococcus phoeniculicola ATCC BAA-412</name>
    <dbReference type="NCBI Taxonomy" id="1158610"/>
    <lineage>
        <taxon>Bacteria</taxon>
        <taxon>Bacillati</taxon>
        <taxon>Bacillota</taxon>
        <taxon>Bacilli</taxon>
        <taxon>Lactobacillales</taxon>
        <taxon>Enterococcaceae</taxon>
        <taxon>Enterococcus</taxon>
    </lineage>
</organism>
<keyword evidence="4" id="KW-0804">Transcription</keyword>
<gene>
    <name evidence="8" type="ORF">UC3_03519</name>
</gene>
<dbReference type="OrthoDB" id="9794508at2"/>
<evidence type="ECO:0000256" key="2">
    <source>
        <dbReference type="ARBA" id="ARBA00023015"/>
    </source>
</evidence>
<comment type="similarity">
    <text evidence="1">Belongs to the sigma-70 factor family. ECF subfamily.</text>
</comment>
<dbReference type="Pfam" id="PF04542">
    <property type="entry name" value="Sigma70_r2"/>
    <property type="match status" value="1"/>
</dbReference>
<dbReference type="GO" id="GO:0006352">
    <property type="term" value="P:DNA-templated transcription initiation"/>
    <property type="evidence" value="ECO:0007669"/>
    <property type="project" value="InterPro"/>
</dbReference>
<dbReference type="NCBIfam" id="TIGR02937">
    <property type="entry name" value="sigma70-ECF"/>
    <property type="match status" value="1"/>
</dbReference>
<protein>
    <submittedName>
        <fullName evidence="8">Sigma-70 family RNA polymerase sigma factor</fullName>
    </submittedName>
</protein>
<dbReference type="PANTHER" id="PTHR43133:SF60">
    <property type="entry name" value="RNA POLYMERASE SIGMA FACTOR SIGV"/>
    <property type="match status" value="1"/>
</dbReference>
<dbReference type="STRING" id="154621.RV11_GL001815"/>
<evidence type="ECO:0000259" key="6">
    <source>
        <dbReference type="Pfam" id="PF04542"/>
    </source>
</evidence>
<keyword evidence="9" id="KW-1185">Reference proteome</keyword>
<comment type="caution">
    <text evidence="8">The sequence shown here is derived from an EMBL/GenBank/DDBJ whole genome shotgun (WGS) entry which is preliminary data.</text>
</comment>
<keyword evidence="2" id="KW-0805">Transcription regulation</keyword>
<dbReference type="Proteomes" id="UP000013785">
    <property type="component" value="Unassembled WGS sequence"/>
</dbReference>
<dbReference type="Gene3D" id="1.10.1740.10">
    <property type="match status" value="1"/>
</dbReference>
<proteinExistence type="inferred from homology"/>
<dbReference type="SUPFAM" id="SSF88659">
    <property type="entry name" value="Sigma3 and sigma4 domains of RNA polymerase sigma factors"/>
    <property type="match status" value="1"/>
</dbReference>
<dbReference type="RefSeq" id="WP_010770149.1">
    <property type="nucleotide sequence ID" value="NZ_ASWE01000001.1"/>
</dbReference>
<evidence type="ECO:0000259" key="7">
    <source>
        <dbReference type="Pfam" id="PF08281"/>
    </source>
</evidence>